<reference evidence="6 7" key="1">
    <citation type="submission" date="2009-02" db="EMBL/GenBank/DDBJ databases">
        <title>Sequencing of the draft genome and assembly of Lutiella nitroferrum 2002.</title>
        <authorList>
            <consortium name="US DOE Joint Genome Institute (JGI-PGF)"/>
            <person name="Lucas S."/>
            <person name="Copeland A."/>
            <person name="Lapidus A."/>
            <person name="Glavina del Rio T."/>
            <person name="Tice H."/>
            <person name="Bruce D."/>
            <person name="Goodwin L."/>
            <person name="Pitluck S."/>
            <person name="Larimer F."/>
            <person name="Land M.L."/>
            <person name="Hauser L."/>
            <person name="Coates J.D."/>
        </authorList>
    </citation>
    <scope>NUCLEOTIDE SEQUENCE [LARGE SCALE GENOMIC DNA]</scope>
    <source>
        <strain evidence="6 7">2002</strain>
    </source>
</reference>
<feature type="compositionally biased region" description="Low complexity" evidence="4">
    <location>
        <begin position="307"/>
        <end position="316"/>
    </location>
</feature>
<evidence type="ECO:0000313" key="6">
    <source>
        <dbReference type="EMBL" id="EEG07686.1"/>
    </source>
</evidence>
<dbReference type="PROSITE" id="PS50123">
    <property type="entry name" value="CHER"/>
    <property type="match status" value="1"/>
</dbReference>
<name>B9Z642_9NEIS</name>
<protein>
    <submittedName>
        <fullName evidence="6">MCP methyltransferase, CheR-type</fullName>
        <ecNumber evidence="6">2.1.1.80</ecNumber>
    </submittedName>
</protein>
<evidence type="ECO:0000256" key="2">
    <source>
        <dbReference type="ARBA" id="ARBA00022679"/>
    </source>
</evidence>
<dbReference type="eggNOG" id="COG1352">
    <property type="taxonomic scope" value="Bacteria"/>
</dbReference>
<dbReference type="SUPFAM" id="SSF48452">
    <property type="entry name" value="TPR-like"/>
    <property type="match status" value="1"/>
</dbReference>
<accession>B9Z642</accession>
<dbReference type="SMART" id="SM00138">
    <property type="entry name" value="MeTrc"/>
    <property type="match status" value="1"/>
</dbReference>
<keyword evidence="3" id="KW-0949">S-adenosyl-L-methionine</keyword>
<dbReference type="Pfam" id="PF01739">
    <property type="entry name" value="CheR"/>
    <property type="match status" value="1"/>
</dbReference>
<dbReference type="PANTHER" id="PTHR24422:SF19">
    <property type="entry name" value="CHEMOTAXIS PROTEIN METHYLTRANSFERASE"/>
    <property type="match status" value="1"/>
</dbReference>
<keyword evidence="7" id="KW-1185">Reference proteome</keyword>
<dbReference type="InterPro" id="IPR029063">
    <property type="entry name" value="SAM-dependent_MTases_sf"/>
</dbReference>
<dbReference type="Gene3D" id="1.25.40.10">
    <property type="entry name" value="Tetratricopeptide repeat domain"/>
    <property type="match status" value="1"/>
</dbReference>
<evidence type="ECO:0000256" key="1">
    <source>
        <dbReference type="ARBA" id="ARBA00022603"/>
    </source>
</evidence>
<comment type="caution">
    <text evidence="6">The sequence shown here is derived from an EMBL/GenBank/DDBJ whole genome shotgun (WGS) entry which is preliminary data.</text>
</comment>
<dbReference type="SUPFAM" id="SSF53335">
    <property type="entry name" value="S-adenosyl-L-methionine-dependent methyltransferases"/>
    <property type="match status" value="1"/>
</dbReference>
<organism evidence="6 7">
    <name type="scientific">Pseudogulbenkiania ferrooxidans 2002</name>
    <dbReference type="NCBI Taxonomy" id="279714"/>
    <lineage>
        <taxon>Bacteria</taxon>
        <taxon>Pseudomonadati</taxon>
        <taxon>Pseudomonadota</taxon>
        <taxon>Betaproteobacteria</taxon>
        <taxon>Neisseriales</taxon>
        <taxon>Chromobacteriaceae</taxon>
        <taxon>Pseudogulbenkiania</taxon>
    </lineage>
</organism>
<dbReference type="GO" id="GO:0032259">
    <property type="term" value="P:methylation"/>
    <property type="evidence" value="ECO:0007669"/>
    <property type="project" value="UniProtKB-KW"/>
</dbReference>
<dbReference type="PANTHER" id="PTHR24422">
    <property type="entry name" value="CHEMOTAXIS PROTEIN METHYLTRANSFERASE"/>
    <property type="match status" value="1"/>
</dbReference>
<dbReference type="eggNOG" id="COG0457">
    <property type="taxonomic scope" value="Bacteria"/>
</dbReference>
<keyword evidence="2 6" id="KW-0808">Transferase</keyword>
<dbReference type="InterPro" id="IPR022642">
    <property type="entry name" value="CheR_C"/>
</dbReference>
<evidence type="ECO:0000256" key="3">
    <source>
        <dbReference type="ARBA" id="ARBA00022691"/>
    </source>
</evidence>
<evidence type="ECO:0000256" key="4">
    <source>
        <dbReference type="SAM" id="MobiDB-lite"/>
    </source>
</evidence>
<proteinExistence type="predicted"/>
<dbReference type="AlphaFoldDB" id="B9Z642"/>
<dbReference type="InterPro" id="IPR000780">
    <property type="entry name" value="CheR_MeTrfase"/>
</dbReference>
<gene>
    <name evidence="6" type="ORF">FuraDRAFT_3008</name>
</gene>
<evidence type="ECO:0000259" key="5">
    <source>
        <dbReference type="PROSITE" id="PS50123"/>
    </source>
</evidence>
<dbReference type="InterPro" id="IPR050903">
    <property type="entry name" value="Bact_Chemotaxis_MeTrfase"/>
</dbReference>
<sequence length="491" mass="54624">MPTGPLLERLALRIRVELGLAYPPARHGELAHQLAQAAHELGGGRAAQWLAELAAHRWSSAQVQQLARYLTVGETYFLRDPACFTALRDTVLQPLVESRRGRQPQLRMWSAACCTGEEAYGLLFMVDELLGDERDDWRLELLASDVNPDFLARARRGVYGGYAFRQACPAWRARHFVEDDGQWRVAPPWRDRIRFFNLNLSRPDYPDARRGLAELDVILCRNVLMYFAPEQAGLVLERLLACLAPDGVLLLSAVEAGIALDAGRVGTWLGDGYALRQPVATAALSGRALSGRASARMPPGVRHRGHPAPLSPLAAPAEERTPGTEAERAMAAGRYAEAALLLERRFAGDGLSAHERMETCLQLVHACINGGQPEQAEQWLAHARALDRLDPRPYWLLSLLRYQQGRQDEALAGLKRVRYLEPDFVLAPFLELQIRLRQGEGERAERVRQYCLALLAGYADDALVAEGDGLSVKQLRLQCLALGRQPMENRS</sequence>
<dbReference type="RefSeq" id="WP_008955028.1">
    <property type="nucleotide sequence ID" value="NZ_ACIS01000008.1"/>
</dbReference>
<feature type="region of interest" description="Disordered" evidence="4">
    <location>
        <begin position="291"/>
        <end position="322"/>
    </location>
</feature>
<dbReference type="Gene3D" id="3.40.50.150">
    <property type="entry name" value="Vaccinia Virus protein VP39"/>
    <property type="match status" value="1"/>
</dbReference>
<dbReference type="Proteomes" id="UP000003165">
    <property type="component" value="Unassembled WGS sequence"/>
</dbReference>
<dbReference type="PRINTS" id="PR00996">
    <property type="entry name" value="CHERMTFRASE"/>
</dbReference>
<keyword evidence="1 6" id="KW-0489">Methyltransferase</keyword>
<dbReference type="EMBL" id="ACIS01000008">
    <property type="protein sequence ID" value="EEG07686.1"/>
    <property type="molecule type" value="Genomic_DNA"/>
</dbReference>
<dbReference type="GO" id="GO:0008983">
    <property type="term" value="F:protein-glutamate O-methyltransferase activity"/>
    <property type="evidence" value="ECO:0007669"/>
    <property type="project" value="UniProtKB-EC"/>
</dbReference>
<feature type="domain" description="CheR-type methyltransferase" evidence="5">
    <location>
        <begin position="1"/>
        <end position="256"/>
    </location>
</feature>
<dbReference type="InterPro" id="IPR011990">
    <property type="entry name" value="TPR-like_helical_dom_sf"/>
</dbReference>
<dbReference type="EC" id="2.1.1.80" evidence="6"/>
<evidence type="ECO:0000313" key="7">
    <source>
        <dbReference type="Proteomes" id="UP000003165"/>
    </source>
</evidence>